<dbReference type="OrthoDB" id="9801052at2"/>
<proteinExistence type="inferred from homology"/>
<keyword evidence="2 3" id="KW-0663">Pyridoxal phosphate</keyword>
<protein>
    <submittedName>
        <fullName evidence="4">Aspartate aminotransferase family protein</fullName>
    </submittedName>
</protein>
<dbReference type="NCBIfam" id="NF005453">
    <property type="entry name" value="PRK07046.1"/>
    <property type="match status" value="1"/>
</dbReference>
<sequence>MDRLERLRTPDFARQGEFSAVTAASKTALQPVTIEDLLDREQARFLATHPRSAAAWEEGKTHFLYGGPSHWMRRWAGGFPVYAASASGAHIRDIDDHDYVDFALGDTGGMCGHAPEAVTRAALHQLRNGTMMLPTEDSLWVGAELTRRFGLPYWTLTTSATDANRGAIRIARMITGRDKVLVFSGCYHGGVEEAHVEIRDGRIGMRNMIHPNGVDHSAVSRVVEFNDVAALEEALSHGDVACVLTEPLMTNFGMIPVAEGFHTALREITRRTGTVLIIDETHTISSGPGGYTALHGLEPDMLVAGKAIAGGIPAGIFGVSREIAERFWKIVPMVNPRVRQSAHLGIGGTLAGNALTVATMRAVLEEVLTPANFELMIANATSLAEAAWDIIRANALPWHVTQTGARAEIMFMPNPPRNGADVIAGRRGDLETLLHAFYMNEGILVTPFHTMFLMCPATSAGDVDRHTEVFGRFVDLIRGAGVV</sequence>
<comment type="similarity">
    <text evidence="3">Belongs to the class-III pyridoxal-phosphate-dependent aminotransferase family.</text>
</comment>
<dbReference type="Proteomes" id="UP000251558">
    <property type="component" value="Unassembled WGS sequence"/>
</dbReference>
<dbReference type="Gene3D" id="3.90.1150.10">
    <property type="entry name" value="Aspartate Aminotransferase, domain 1"/>
    <property type="match status" value="1"/>
</dbReference>
<comment type="cofactor">
    <cofactor evidence="1">
        <name>pyridoxal 5'-phosphate</name>
        <dbReference type="ChEBI" id="CHEBI:597326"/>
    </cofactor>
</comment>
<evidence type="ECO:0000256" key="1">
    <source>
        <dbReference type="ARBA" id="ARBA00001933"/>
    </source>
</evidence>
<dbReference type="InterPro" id="IPR015424">
    <property type="entry name" value="PyrdxlP-dep_Trfase"/>
</dbReference>
<dbReference type="Pfam" id="PF00202">
    <property type="entry name" value="Aminotran_3"/>
    <property type="match status" value="1"/>
</dbReference>
<evidence type="ECO:0000256" key="2">
    <source>
        <dbReference type="ARBA" id="ARBA00022898"/>
    </source>
</evidence>
<dbReference type="Gene3D" id="3.40.640.10">
    <property type="entry name" value="Type I PLP-dependent aspartate aminotransferase-like (Major domain)"/>
    <property type="match status" value="1"/>
</dbReference>
<dbReference type="PANTHER" id="PTHR43713">
    <property type="entry name" value="GLUTAMATE-1-SEMIALDEHYDE 2,1-AMINOMUTASE"/>
    <property type="match status" value="1"/>
</dbReference>
<comment type="caution">
    <text evidence="4">The sequence shown here is derived from an EMBL/GenBank/DDBJ whole genome shotgun (WGS) entry which is preliminary data.</text>
</comment>
<organism evidence="4 5">
    <name type="scientific">Mesorhizobium hawassense</name>
    <dbReference type="NCBI Taxonomy" id="1209954"/>
    <lineage>
        <taxon>Bacteria</taxon>
        <taxon>Pseudomonadati</taxon>
        <taxon>Pseudomonadota</taxon>
        <taxon>Alphaproteobacteria</taxon>
        <taxon>Hyphomicrobiales</taxon>
        <taxon>Phyllobacteriaceae</taxon>
        <taxon>Mesorhizobium</taxon>
    </lineage>
</organism>
<reference evidence="4 5" key="2">
    <citation type="submission" date="2018-07" db="EMBL/GenBank/DDBJ databases">
        <title>Diversity of Mesorhizobium strains in Brazil.</title>
        <authorList>
            <person name="Helene L.C.F."/>
            <person name="Dall'Agnol R."/>
            <person name="Delamuta J.R.M."/>
            <person name="Hungria M."/>
        </authorList>
    </citation>
    <scope>NUCLEOTIDE SEQUENCE [LARGE SCALE GENOMIC DNA]</scope>
    <source>
        <strain evidence="4 5">AC99b</strain>
    </source>
</reference>
<dbReference type="InterPro" id="IPR015422">
    <property type="entry name" value="PyrdxlP-dep_Trfase_small"/>
</dbReference>
<keyword evidence="4" id="KW-0032">Aminotransferase</keyword>
<name>A0A330HYM5_9HYPH</name>
<dbReference type="GO" id="GO:0008483">
    <property type="term" value="F:transaminase activity"/>
    <property type="evidence" value="ECO:0007669"/>
    <property type="project" value="UniProtKB-KW"/>
</dbReference>
<dbReference type="AlphaFoldDB" id="A0A330HYM5"/>
<dbReference type="SUPFAM" id="SSF53383">
    <property type="entry name" value="PLP-dependent transferases"/>
    <property type="match status" value="1"/>
</dbReference>
<gene>
    <name evidence="4" type="ORF">DPM33_01785</name>
</gene>
<dbReference type="EMBL" id="QMBP01000001">
    <property type="protein sequence ID" value="RAZ92640.1"/>
    <property type="molecule type" value="Genomic_DNA"/>
</dbReference>
<dbReference type="PANTHER" id="PTHR43713:SF3">
    <property type="entry name" value="GLUTAMATE-1-SEMIALDEHYDE 2,1-AMINOMUTASE 1, CHLOROPLASTIC-RELATED"/>
    <property type="match status" value="1"/>
</dbReference>
<evidence type="ECO:0000313" key="5">
    <source>
        <dbReference type="Proteomes" id="UP000251558"/>
    </source>
</evidence>
<dbReference type="InterPro" id="IPR015421">
    <property type="entry name" value="PyrdxlP-dep_Trfase_major"/>
</dbReference>
<dbReference type="InterPro" id="IPR005814">
    <property type="entry name" value="Aminotrans_3"/>
</dbReference>
<accession>A0A330HYM5</accession>
<keyword evidence="5" id="KW-1185">Reference proteome</keyword>
<reference evidence="5" key="1">
    <citation type="submission" date="2018-06" db="EMBL/GenBank/DDBJ databases">
        <authorList>
            <person name="Helene L.C."/>
            <person name="Dall'Agnol R."/>
            <person name="Delamuta J.R."/>
            <person name="Hungria M."/>
        </authorList>
    </citation>
    <scope>NUCLEOTIDE SEQUENCE [LARGE SCALE GENOMIC DNA]</scope>
    <source>
        <strain evidence="5">AC99b</strain>
    </source>
</reference>
<evidence type="ECO:0000313" key="4">
    <source>
        <dbReference type="EMBL" id="RAZ92640.1"/>
    </source>
</evidence>
<dbReference type="GO" id="GO:0030170">
    <property type="term" value="F:pyridoxal phosphate binding"/>
    <property type="evidence" value="ECO:0007669"/>
    <property type="project" value="InterPro"/>
</dbReference>
<evidence type="ECO:0000256" key="3">
    <source>
        <dbReference type="RuleBase" id="RU003560"/>
    </source>
</evidence>
<keyword evidence="4" id="KW-0808">Transferase</keyword>